<dbReference type="SUPFAM" id="SSF88723">
    <property type="entry name" value="PIN domain-like"/>
    <property type="match status" value="1"/>
</dbReference>
<evidence type="ECO:0000313" key="3">
    <source>
        <dbReference type="Proteomes" id="UP000034793"/>
    </source>
</evidence>
<name>A0A0G0PR94_9BACT</name>
<dbReference type="InterPro" id="IPR002716">
    <property type="entry name" value="PIN_dom"/>
</dbReference>
<dbReference type="Pfam" id="PF01850">
    <property type="entry name" value="PIN"/>
    <property type="match status" value="1"/>
</dbReference>
<reference evidence="2 3" key="1">
    <citation type="journal article" date="2015" name="Nature">
        <title>rRNA introns, odd ribosomes, and small enigmatic genomes across a large radiation of phyla.</title>
        <authorList>
            <person name="Brown C.T."/>
            <person name="Hug L.A."/>
            <person name="Thomas B.C."/>
            <person name="Sharon I."/>
            <person name="Castelle C.J."/>
            <person name="Singh A."/>
            <person name="Wilkins M.J."/>
            <person name="Williams K.H."/>
            <person name="Banfield J.F."/>
        </authorList>
    </citation>
    <scope>NUCLEOTIDE SEQUENCE [LARGE SCALE GENOMIC DNA]</scope>
</reference>
<dbReference type="InterPro" id="IPR029060">
    <property type="entry name" value="PIN-like_dom_sf"/>
</dbReference>
<dbReference type="AlphaFoldDB" id="A0A0G0PR94"/>
<gene>
    <name evidence="2" type="ORF">UT61_C0006G0019</name>
</gene>
<feature type="domain" description="PIN" evidence="1">
    <location>
        <begin position="3"/>
        <end position="124"/>
    </location>
</feature>
<dbReference type="Proteomes" id="UP000034793">
    <property type="component" value="Unassembled WGS sequence"/>
</dbReference>
<dbReference type="InterPro" id="IPR041705">
    <property type="entry name" value="PIN_Sll0205"/>
</dbReference>
<organism evidence="2 3">
    <name type="scientific">Candidatus Woesebacteria bacterium GW2011_GWA1_39_8</name>
    <dbReference type="NCBI Taxonomy" id="1618552"/>
    <lineage>
        <taxon>Bacteria</taxon>
        <taxon>Candidatus Woeseibacteriota</taxon>
    </lineage>
</organism>
<dbReference type="InterPro" id="IPR052919">
    <property type="entry name" value="TA_system_RNase"/>
</dbReference>
<evidence type="ECO:0000313" key="2">
    <source>
        <dbReference type="EMBL" id="KKR30463.1"/>
    </source>
</evidence>
<evidence type="ECO:0000259" key="1">
    <source>
        <dbReference type="Pfam" id="PF01850"/>
    </source>
</evidence>
<dbReference type="PANTHER" id="PTHR36173">
    <property type="entry name" value="RIBONUCLEASE VAPC16-RELATED"/>
    <property type="match status" value="1"/>
</dbReference>
<proteinExistence type="predicted"/>
<comment type="caution">
    <text evidence="2">The sequence shown here is derived from an EMBL/GenBank/DDBJ whole genome shotgun (WGS) entry which is preliminary data.</text>
</comment>
<sequence length="132" mass="15200">MNYLLDTHVLLWSVISPTKLSERVREILFSAEGTKFVSALSLWEISLKYSIGKLELKPVSPLEFLGYIKKSGFKTLSLTSETASSFYNLQILKNRDPFDLMLAWQVIRGGYILLSKDKGFDDYQKDGLKRIW</sequence>
<accession>A0A0G0PR94</accession>
<dbReference type="CDD" id="cd09872">
    <property type="entry name" value="PIN_Sll0205-like"/>
    <property type="match status" value="1"/>
</dbReference>
<dbReference type="EMBL" id="LBXL01000006">
    <property type="protein sequence ID" value="KKR30463.1"/>
    <property type="molecule type" value="Genomic_DNA"/>
</dbReference>
<protein>
    <submittedName>
        <fullName evidence="2">PIN domain protein</fullName>
    </submittedName>
</protein>
<dbReference type="Gene3D" id="3.40.50.1010">
    <property type="entry name" value="5'-nuclease"/>
    <property type="match status" value="1"/>
</dbReference>
<dbReference type="PANTHER" id="PTHR36173:SF2">
    <property type="entry name" value="RIBONUCLEASE VAPC16"/>
    <property type="match status" value="1"/>
</dbReference>